<evidence type="ECO:0000313" key="1">
    <source>
        <dbReference type="EMBL" id="CAL1354098.1"/>
    </source>
</evidence>
<name>A0AAV2CDZ6_9ROSI</name>
<dbReference type="AlphaFoldDB" id="A0AAV2CDZ6"/>
<dbReference type="PANTHER" id="PTHR48475">
    <property type="entry name" value="RIBONUCLEASE H"/>
    <property type="match status" value="1"/>
</dbReference>
<dbReference type="Gene3D" id="3.30.420.10">
    <property type="entry name" value="Ribonuclease H-like superfamily/Ribonuclease H"/>
    <property type="match status" value="1"/>
</dbReference>
<keyword evidence="2" id="KW-1185">Reference proteome</keyword>
<evidence type="ECO:0000313" key="2">
    <source>
        <dbReference type="Proteomes" id="UP001497516"/>
    </source>
</evidence>
<gene>
    <name evidence="1" type="ORF">LTRI10_LOCUS1950</name>
</gene>
<sequence length="180" mass="20483">MNKAILRGLHTHLGEAKGNWMEELHMILWAHRTTFKAATGETPFALTYGTDAVIPIETSMPTYQITMFNEESNDAARLMDLELATERRELASIKLAAAKVQIAKYYNAKLVPHNIRLGDQVLRRNFRPDPRHGKLASTWEGPYLIHEVVGPNAFKLRDLAEAKIPRTWNAQNLRKYCNAS</sequence>
<evidence type="ECO:0008006" key="3">
    <source>
        <dbReference type="Google" id="ProtNLM"/>
    </source>
</evidence>
<dbReference type="EMBL" id="OZ034813">
    <property type="protein sequence ID" value="CAL1354098.1"/>
    <property type="molecule type" value="Genomic_DNA"/>
</dbReference>
<organism evidence="1 2">
    <name type="scientific">Linum trigynum</name>
    <dbReference type="NCBI Taxonomy" id="586398"/>
    <lineage>
        <taxon>Eukaryota</taxon>
        <taxon>Viridiplantae</taxon>
        <taxon>Streptophyta</taxon>
        <taxon>Embryophyta</taxon>
        <taxon>Tracheophyta</taxon>
        <taxon>Spermatophyta</taxon>
        <taxon>Magnoliopsida</taxon>
        <taxon>eudicotyledons</taxon>
        <taxon>Gunneridae</taxon>
        <taxon>Pentapetalae</taxon>
        <taxon>rosids</taxon>
        <taxon>fabids</taxon>
        <taxon>Malpighiales</taxon>
        <taxon>Linaceae</taxon>
        <taxon>Linum</taxon>
    </lineage>
</organism>
<dbReference type="GO" id="GO:0003676">
    <property type="term" value="F:nucleic acid binding"/>
    <property type="evidence" value="ECO:0007669"/>
    <property type="project" value="InterPro"/>
</dbReference>
<protein>
    <recommendedName>
        <fullName evidence="3">Reverse transcriptase domain-containing protein</fullName>
    </recommendedName>
</protein>
<dbReference type="InterPro" id="IPR036397">
    <property type="entry name" value="RNaseH_sf"/>
</dbReference>
<proteinExistence type="predicted"/>
<accession>A0AAV2CDZ6</accession>
<reference evidence="1 2" key="1">
    <citation type="submission" date="2024-04" db="EMBL/GenBank/DDBJ databases">
        <authorList>
            <person name="Fracassetti M."/>
        </authorList>
    </citation>
    <scope>NUCLEOTIDE SEQUENCE [LARGE SCALE GENOMIC DNA]</scope>
</reference>
<dbReference type="Proteomes" id="UP001497516">
    <property type="component" value="Chromosome 1"/>
</dbReference>
<dbReference type="PANTHER" id="PTHR48475:SF2">
    <property type="entry name" value="RIBONUCLEASE H"/>
    <property type="match status" value="1"/>
</dbReference>